<proteinExistence type="predicted"/>
<accession>A0A438N005</accession>
<dbReference type="Proteomes" id="UP000288859">
    <property type="component" value="Unassembled WGS sequence"/>
</dbReference>
<reference evidence="1 2" key="1">
    <citation type="submission" date="2017-03" db="EMBL/GenBank/DDBJ databases">
        <title>Genomes of endolithic fungi from Antarctica.</title>
        <authorList>
            <person name="Coleine C."/>
            <person name="Masonjones S."/>
            <person name="Stajich J.E."/>
        </authorList>
    </citation>
    <scope>NUCLEOTIDE SEQUENCE [LARGE SCALE GENOMIC DNA]</scope>
    <source>
        <strain evidence="1 2">CCFEE 6314</strain>
    </source>
</reference>
<evidence type="ECO:0000313" key="2">
    <source>
        <dbReference type="Proteomes" id="UP000288859"/>
    </source>
</evidence>
<dbReference type="OrthoDB" id="3468019at2759"/>
<comment type="caution">
    <text evidence="1">The sequence shown here is derived from an EMBL/GenBank/DDBJ whole genome shotgun (WGS) entry which is preliminary data.</text>
</comment>
<organism evidence="1 2">
    <name type="scientific">Exophiala mesophila</name>
    <name type="common">Black yeast-like fungus</name>
    <dbReference type="NCBI Taxonomy" id="212818"/>
    <lineage>
        <taxon>Eukaryota</taxon>
        <taxon>Fungi</taxon>
        <taxon>Dikarya</taxon>
        <taxon>Ascomycota</taxon>
        <taxon>Pezizomycotina</taxon>
        <taxon>Eurotiomycetes</taxon>
        <taxon>Chaetothyriomycetidae</taxon>
        <taxon>Chaetothyriales</taxon>
        <taxon>Herpotrichiellaceae</taxon>
        <taxon>Exophiala</taxon>
    </lineage>
</organism>
<sequence length="121" mass="13419">MDNSTPQAGDILADEICAPNCELTSSTGSFVGAEAIRRSRDKAWTFVKTRKHWIDKVYTSNSEASDLLCFGRIHMGLANGKDVDSEFACRFKIKNPSDSDPRVEYFTVWADSAPLTKPLQA</sequence>
<dbReference type="EMBL" id="NAJM01000032">
    <property type="protein sequence ID" value="RVX69037.1"/>
    <property type="molecule type" value="Genomic_DNA"/>
</dbReference>
<evidence type="ECO:0000313" key="1">
    <source>
        <dbReference type="EMBL" id="RVX69037.1"/>
    </source>
</evidence>
<gene>
    <name evidence="1" type="ORF">B0A52_06750</name>
</gene>
<dbReference type="AlphaFoldDB" id="A0A438N005"/>
<protein>
    <submittedName>
        <fullName evidence="1">Uncharacterized protein</fullName>
    </submittedName>
</protein>
<name>A0A438N005_EXOME</name>